<evidence type="ECO:0000256" key="2">
    <source>
        <dbReference type="SAM" id="Phobius"/>
    </source>
</evidence>
<feature type="transmembrane region" description="Helical" evidence="2">
    <location>
        <begin position="33"/>
        <end position="56"/>
    </location>
</feature>
<protein>
    <recommendedName>
        <fullName evidence="4">2TM domain-containing protein</fullName>
    </recommendedName>
</protein>
<accession>A0A645FJR9</accession>
<feature type="transmembrane region" description="Helical" evidence="2">
    <location>
        <begin position="62"/>
        <end position="81"/>
    </location>
</feature>
<sequence length="103" mass="12256">MEYTKEELQEMLRKKEKEEIKLKKQKKIEFSKIILIGVTMAVTIVTLFSFAMIYVTRDLSPLSYLIPAWFTEFSIATGFYYNKAKAENITKIEKYNYEEYKEG</sequence>
<keyword evidence="1" id="KW-0175">Coiled coil</keyword>
<dbReference type="EMBL" id="VSSQ01060809">
    <property type="protein sequence ID" value="MPN14210.1"/>
    <property type="molecule type" value="Genomic_DNA"/>
</dbReference>
<keyword evidence="2" id="KW-0812">Transmembrane</keyword>
<proteinExistence type="predicted"/>
<evidence type="ECO:0000256" key="1">
    <source>
        <dbReference type="SAM" id="Coils"/>
    </source>
</evidence>
<organism evidence="3">
    <name type="scientific">bioreactor metagenome</name>
    <dbReference type="NCBI Taxonomy" id="1076179"/>
    <lineage>
        <taxon>unclassified sequences</taxon>
        <taxon>metagenomes</taxon>
        <taxon>ecological metagenomes</taxon>
    </lineage>
</organism>
<keyword evidence="2" id="KW-0472">Membrane</keyword>
<name>A0A645FJR9_9ZZZZ</name>
<feature type="coiled-coil region" evidence="1">
    <location>
        <begin position="1"/>
        <end position="28"/>
    </location>
</feature>
<keyword evidence="2" id="KW-1133">Transmembrane helix</keyword>
<comment type="caution">
    <text evidence="3">The sequence shown here is derived from an EMBL/GenBank/DDBJ whole genome shotgun (WGS) entry which is preliminary data.</text>
</comment>
<reference evidence="3" key="1">
    <citation type="submission" date="2019-08" db="EMBL/GenBank/DDBJ databases">
        <authorList>
            <person name="Kucharzyk K."/>
            <person name="Murdoch R.W."/>
            <person name="Higgins S."/>
            <person name="Loffler F."/>
        </authorList>
    </citation>
    <scope>NUCLEOTIDE SEQUENCE</scope>
</reference>
<evidence type="ECO:0008006" key="4">
    <source>
        <dbReference type="Google" id="ProtNLM"/>
    </source>
</evidence>
<gene>
    <name evidence="3" type="ORF">SDC9_161536</name>
</gene>
<dbReference type="AlphaFoldDB" id="A0A645FJR9"/>
<evidence type="ECO:0000313" key="3">
    <source>
        <dbReference type="EMBL" id="MPN14210.1"/>
    </source>
</evidence>